<proteinExistence type="inferred from homology"/>
<evidence type="ECO:0000313" key="5">
    <source>
        <dbReference type="Proteomes" id="UP000015104"/>
    </source>
</evidence>
<reference evidence="4" key="2">
    <citation type="submission" date="2015-06" db="UniProtKB">
        <authorList>
            <consortium name="EnsemblMetazoa"/>
        </authorList>
    </citation>
    <scope>IDENTIFICATION</scope>
</reference>
<evidence type="ECO:0008006" key="6">
    <source>
        <dbReference type="Google" id="ProtNLM"/>
    </source>
</evidence>
<accession>T1JVR9</accession>
<dbReference type="PANTHER" id="PTHR20903:SF0">
    <property type="entry name" value="PREFOLDIN SUBUNIT 1"/>
    <property type="match status" value="1"/>
</dbReference>
<dbReference type="InterPro" id="IPR009053">
    <property type="entry name" value="Prefoldin"/>
</dbReference>
<name>T1JVR9_TETUR</name>
<dbReference type="AlphaFoldDB" id="T1JVR9"/>
<dbReference type="STRING" id="32264.T1JVR9"/>
<comment type="subunit">
    <text evidence="2">Heterohexamer of two PFD-alpha type and four PFD-beta type subunits.</text>
</comment>
<dbReference type="EMBL" id="CAEY01000797">
    <property type="status" value="NOT_ANNOTATED_CDS"/>
    <property type="molecule type" value="Genomic_DNA"/>
</dbReference>
<comment type="similarity">
    <text evidence="1">Belongs to the prefoldin subunit beta family.</text>
</comment>
<dbReference type="HOGENOM" id="CLU_122140_2_1_1"/>
<dbReference type="Gene3D" id="1.10.287.370">
    <property type="match status" value="1"/>
</dbReference>
<evidence type="ECO:0000256" key="2">
    <source>
        <dbReference type="ARBA" id="ARBA00011695"/>
    </source>
</evidence>
<evidence type="ECO:0000256" key="1">
    <source>
        <dbReference type="ARBA" id="ARBA00008045"/>
    </source>
</evidence>
<evidence type="ECO:0000313" key="4">
    <source>
        <dbReference type="EnsemblMetazoa" id="tetur02g05580.1"/>
    </source>
</evidence>
<dbReference type="GO" id="GO:0016272">
    <property type="term" value="C:prefoldin complex"/>
    <property type="evidence" value="ECO:0007669"/>
    <property type="project" value="InterPro"/>
</dbReference>
<dbReference type="InterPro" id="IPR002777">
    <property type="entry name" value="PFD_beta-like"/>
</dbReference>
<dbReference type="EnsemblMetazoa" id="tetur02g05580.1">
    <property type="protein sequence ID" value="tetur02g05580.1"/>
    <property type="gene ID" value="tetur02g05580"/>
</dbReference>
<organism evidence="4 5">
    <name type="scientific">Tetranychus urticae</name>
    <name type="common">Two-spotted spider mite</name>
    <dbReference type="NCBI Taxonomy" id="32264"/>
    <lineage>
        <taxon>Eukaryota</taxon>
        <taxon>Metazoa</taxon>
        <taxon>Ecdysozoa</taxon>
        <taxon>Arthropoda</taxon>
        <taxon>Chelicerata</taxon>
        <taxon>Arachnida</taxon>
        <taxon>Acari</taxon>
        <taxon>Acariformes</taxon>
        <taxon>Trombidiformes</taxon>
        <taxon>Prostigmata</taxon>
        <taxon>Eleutherengona</taxon>
        <taxon>Raphignathae</taxon>
        <taxon>Tetranychoidea</taxon>
        <taxon>Tetranychidae</taxon>
        <taxon>Tetranychus</taxon>
    </lineage>
</organism>
<dbReference type="GO" id="GO:0051082">
    <property type="term" value="F:unfolded protein binding"/>
    <property type="evidence" value="ECO:0007669"/>
    <property type="project" value="InterPro"/>
</dbReference>
<dbReference type="PANTHER" id="PTHR20903">
    <property type="entry name" value="PREFOLDIN SUBUNIT 1-RELATED"/>
    <property type="match status" value="1"/>
</dbReference>
<dbReference type="eggNOG" id="KOG3501">
    <property type="taxonomic scope" value="Eukaryota"/>
</dbReference>
<dbReference type="OrthoDB" id="5242628at2759"/>
<keyword evidence="3" id="KW-0143">Chaperone</keyword>
<sequence>MANVDLELKKQFKELQIKVGETRSKMRQIDGTIDILSRSSQRYRLTLTEVKNLPESITTYQSIGRMFVKAKRDEIEVDLNEAIKTNAEKCQELEKSKVYLEKGLKEKEDSIRELISQKQAQLS</sequence>
<dbReference type="GO" id="GO:0005737">
    <property type="term" value="C:cytoplasm"/>
    <property type="evidence" value="ECO:0007669"/>
    <property type="project" value="TreeGrafter"/>
</dbReference>
<dbReference type="Proteomes" id="UP000015104">
    <property type="component" value="Unassembled WGS sequence"/>
</dbReference>
<protein>
    <recommendedName>
        <fullName evidence="6">Prefoldin subunit 1</fullName>
    </recommendedName>
</protein>
<dbReference type="Pfam" id="PF01920">
    <property type="entry name" value="Prefoldin_2"/>
    <property type="match status" value="1"/>
</dbReference>
<dbReference type="KEGG" id="tut:107371080"/>
<dbReference type="GO" id="GO:0044183">
    <property type="term" value="F:protein folding chaperone"/>
    <property type="evidence" value="ECO:0007669"/>
    <property type="project" value="TreeGrafter"/>
</dbReference>
<dbReference type="OMA" id="REMIQQK"/>
<gene>
    <name evidence="4" type="primary">107371080</name>
</gene>
<dbReference type="SUPFAM" id="SSF46579">
    <property type="entry name" value="Prefoldin"/>
    <property type="match status" value="1"/>
</dbReference>
<evidence type="ECO:0000256" key="3">
    <source>
        <dbReference type="ARBA" id="ARBA00023186"/>
    </source>
</evidence>
<reference evidence="5" key="1">
    <citation type="submission" date="2011-08" db="EMBL/GenBank/DDBJ databases">
        <authorList>
            <person name="Rombauts S."/>
        </authorList>
    </citation>
    <scope>NUCLEOTIDE SEQUENCE</scope>
    <source>
        <strain evidence="5">London</strain>
    </source>
</reference>
<keyword evidence="5" id="KW-1185">Reference proteome</keyword>